<sequence length="132" mass="14956">MAFNFNSLLVLTLLIIVVASTLGHVFAANDDRKLLDSLECLSPSHGDWQPIDDTEDPKVVDVAEFAVNMKNNILKRVEFEFEQVEDGKFQVDNNGITYQLTIVATNFDELSEYSVVVFENSKDHIRKLVSFD</sequence>
<organism evidence="5 6">
    <name type="scientific">Anisodus tanguticus</name>
    <dbReference type="NCBI Taxonomy" id="243964"/>
    <lineage>
        <taxon>Eukaryota</taxon>
        <taxon>Viridiplantae</taxon>
        <taxon>Streptophyta</taxon>
        <taxon>Embryophyta</taxon>
        <taxon>Tracheophyta</taxon>
        <taxon>Spermatophyta</taxon>
        <taxon>Magnoliopsida</taxon>
        <taxon>eudicotyledons</taxon>
        <taxon>Gunneridae</taxon>
        <taxon>Pentapetalae</taxon>
        <taxon>asterids</taxon>
        <taxon>lamiids</taxon>
        <taxon>Solanales</taxon>
        <taxon>Solanaceae</taxon>
        <taxon>Solanoideae</taxon>
        <taxon>Hyoscyameae</taxon>
        <taxon>Anisodus</taxon>
    </lineage>
</organism>
<accession>A0AAE1V929</accession>
<keyword evidence="2" id="KW-0789">Thiol protease inhibitor</keyword>
<name>A0AAE1V929_9SOLA</name>
<protein>
    <recommendedName>
        <fullName evidence="4">Cystatin domain-containing protein</fullName>
    </recommendedName>
</protein>
<dbReference type="GO" id="GO:0004869">
    <property type="term" value="F:cysteine-type endopeptidase inhibitor activity"/>
    <property type="evidence" value="ECO:0007669"/>
    <property type="project" value="UniProtKB-KW"/>
</dbReference>
<dbReference type="AlphaFoldDB" id="A0AAE1V929"/>
<evidence type="ECO:0000313" key="5">
    <source>
        <dbReference type="EMBL" id="KAK4360082.1"/>
    </source>
</evidence>
<dbReference type="PANTHER" id="PTHR47364">
    <property type="entry name" value="CYSTEINE PROTEINASE INHIBITOR 5"/>
    <property type="match status" value="1"/>
</dbReference>
<dbReference type="InterPro" id="IPR000010">
    <property type="entry name" value="Cystatin_dom"/>
</dbReference>
<dbReference type="PANTHER" id="PTHR47364:SF11">
    <property type="entry name" value="CYSTEINE PROTEINASE INHIBITOR 5-LIKE"/>
    <property type="match status" value="1"/>
</dbReference>
<dbReference type="Pfam" id="PF16845">
    <property type="entry name" value="SQAPI"/>
    <property type="match status" value="1"/>
</dbReference>
<keyword evidence="1" id="KW-0646">Protease inhibitor</keyword>
<dbReference type="Gene3D" id="3.10.450.10">
    <property type="match status" value="1"/>
</dbReference>
<dbReference type="InterPro" id="IPR046350">
    <property type="entry name" value="Cystatin_sf"/>
</dbReference>
<reference evidence="5" key="1">
    <citation type="submission" date="2023-12" db="EMBL/GenBank/DDBJ databases">
        <title>Genome assembly of Anisodus tanguticus.</title>
        <authorList>
            <person name="Wang Y.-J."/>
        </authorList>
    </citation>
    <scope>NUCLEOTIDE SEQUENCE</scope>
    <source>
        <strain evidence="5">KB-2021</strain>
        <tissue evidence="5">Leaf</tissue>
    </source>
</reference>
<evidence type="ECO:0000256" key="1">
    <source>
        <dbReference type="ARBA" id="ARBA00022690"/>
    </source>
</evidence>
<evidence type="ECO:0000256" key="2">
    <source>
        <dbReference type="ARBA" id="ARBA00022704"/>
    </source>
</evidence>
<dbReference type="Proteomes" id="UP001291623">
    <property type="component" value="Unassembled WGS sequence"/>
</dbReference>
<gene>
    <name evidence="5" type="ORF">RND71_022311</name>
</gene>
<feature type="domain" description="Cystatin" evidence="4">
    <location>
        <begin position="51"/>
        <end position="131"/>
    </location>
</feature>
<evidence type="ECO:0000259" key="4">
    <source>
        <dbReference type="Pfam" id="PF16845"/>
    </source>
</evidence>
<evidence type="ECO:0000256" key="3">
    <source>
        <dbReference type="SAM" id="SignalP"/>
    </source>
</evidence>
<proteinExistence type="predicted"/>
<feature type="signal peptide" evidence="3">
    <location>
        <begin position="1"/>
        <end position="23"/>
    </location>
</feature>
<feature type="chain" id="PRO_5042218166" description="Cystatin domain-containing protein" evidence="3">
    <location>
        <begin position="24"/>
        <end position="132"/>
    </location>
</feature>
<dbReference type="SUPFAM" id="SSF54403">
    <property type="entry name" value="Cystatin/monellin"/>
    <property type="match status" value="1"/>
</dbReference>
<evidence type="ECO:0000313" key="6">
    <source>
        <dbReference type="Proteomes" id="UP001291623"/>
    </source>
</evidence>
<dbReference type="EMBL" id="JAVYJV010000011">
    <property type="protein sequence ID" value="KAK4360082.1"/>
    <property type="molecule type" value="Genomic_DNA"/>
</dbReference>
<keyword evidence="6" id="KW-1185">Reference proteome</keyword>
<keyword evidence="3" id="KW-0732">Signal</keyword>
<comment type="caution">
    <text evidence="5">The sequence shown here is derived from an EMBL/GenBank/DDBJ whole genome shotgun (WGS) entry which is preliminary data.</text>
</comment>